<dbReference type="NCBIfam" id="TIGR02937">
    <property type="entry name" value="sigma70-ECF"/>
    <property type="match status" value="1"/>
</dbReference>
<keyword evidence="2" id="KW-0805">Transcription regulation</keyword>
<keyword evidence="4" id="KW-0804">Transcription</keyword>
<dbReference type="PANTHER" id="PTHR43133">
    <property type="entry name" value="RNA POLYMERASE ECF-TYPE SIGMA FACTO"/>
    <property type="match status" value="1"/>
</dbReference>
<evidence type="ECO:0000256" key="3">
    <source>
        <dbReference type="ARBA" id="ARBA00023082"/>
    </source>
</evidence>
<dbReference type="RefSeq" id="WP_290234123.1">
    <property type="nucleotide sequence ID" value="NZ_JAUFPZ010000002.1"/>
</dbReference>
<keyword evidence="3" id="KW-0731">Sigma factor</keyword>
<dbReference type="Pfam" id="PF04542">
    <property type="entry name" value="Sigma70_r2"/>
    <property type="match status" value="1"/>
</dbReference>
<dbReference type="EMBL" id="JBHSAS010000006">
    <property type="protein sequence ID" value="MFC4027453.1"/>
    <property type="molecule type" value="Genomic_DNA"/>
</dbReference>
<dbReference type="CDD" id="cd06171">
    <property type="entry name" value="Sigma70_r4"/>
    <property type="match status" value="1"/>
</dbReference>
<dbReference type="Gene3D" id="1.10.10.10">
    <property type="entry name" value="Winged helix-like DNA-binding domain superfamily/Winged helix DNA-binding domain"/>
    <property type="match status" value="1"/>
</dbReference>
<evidence type="ECO:0000256" key="1">
    <source>
        <dbReference type="ARBA" id="ARBA00010641"/>
    </source>
</evidence>
<evidence type="ECO:0000256" key="4">
    <source>
        <dbReference type="ARBA" id="ARBA00023163"/>
    </source>
</evidence>
<sequence>MNKKIIFEKTYTTNYPKVFRLCLGYLGGDEDLSKDLAQEIFIKVWQYLDDFRGEASTSTWIYRITVNTCLQELRKKKTKPLKIEIAGDNPIEQSETETQFSSMYRCIDQLSAENKSIILLELEGLPQKEIARVIGINHASVRTRIHRIKDQLSKCVKNE</sequence>
<name>A0ABV8H5W4_9FLAO</name>
<dbReference type="InterPro" id="IPR013249">
    <property type="entry name" value="RNA_pol_sigma70_r4_t2"/>
</dbReference>
<dbReference type="SUPFAM" id="SSF88946">
    <property type="entry name" value="Sigma2 domain of RNA polymerase sigma factors"/>
    <property type="match status" value="1"/>
</dbReference>
<reference evidence="8" key="1">
    <citation type="journal article" date="2019" name="Int. J. Syst. Evol. Microbiol.">
        <title>The Global Catalogue of Microorganisms (GCM) 10K type strain sequencing project: providing services to taxonomists for standard genome sequencing and annotation.</title>
        <authorList>
            <consortium name="The Broad Institute Genomics Platform"/>
            <consortium name="The Broad Institute Genome Sequencing Center for Infectious Disease"/>
            <person name="Wu L."/>
            <person name="Ma J."/>
        </authorList>
    </citation>
    <scope>NUCLEOTIDE SEQUENCE [LARGE SCALE GENOMIC DNA]</scope>
    <source>
        <strain evidence="8">CECT 9128</strain>
    </source>
</reference>
<evidence type="ECO:0000259" key="6">
    <source>
        <dbReference type="Pfam" id="PF08281"/>
    </source>
</evidence>
<dbReference type="InterPro" id="IPR013324">
    <property type="entry name" value="RNA_pol_sigma_r3/r4-like"/>
</dbReference>
<comment type="similarity">
    <text evidence="1">Belongs to the sigma-70 factor family. ECF subfamily.</text>
</comment>
<dbReference type="InterPro" id="IPR013325">
    <property type="entry name" value="RNA_pol_sigma_r2"/>
</dbReference>
<gene>
    <name evidence="7" type="ORF">ACFOS1_08560</name>
</gene>
<dbReference type="InterPro" id="IPR036388">
    <property type="entry name" value="WH-like_DNA-bd_sf"/>
</dbReference>
<dbReference type="InterPro" id="IPR039425">
    <property type="entry name" value="RNA_pol_sigma-70-like"/>
</dbReference>
<evidence type="ECO:0000256" key="2">
    <source>
        <dbReference type="ARBA" id="ARBA00023015"/>
    </source>
</evidence>
<dbReference type="SUPFAM" id="SSF88659">
    <property type="entry name" value="Sigma3 and sigma4 domains of RNA polymerase sigma factors"/>
    <property type="match status" value="1"/>
</dbReference>
<evidence type="ECO:0000259" key="5">
    <source>
        <dbReference type="Pfam" id="PF04542"/>
    </source>
</evidence>
<dbReference type="PANTHER" id="PTHR43133:SF46">
    <property type="entry name" value="RNA POLYMERASE SIGMA-70 FACTOR ECF SUBFAMILY"/>
    <property type="match status" value="1"/>
</dbReference>
<dbReference type="Pfam" id="PF08281">
    <property type="entry name" value="Sigma70_r4_2"/>
    <property type="match status" value="1"/>
</dbReference>
<feature type="domain" description="RNA polymerase sigma factor 70 region 4 type 2" evidence="6">
    <location>
        <begin position="103"/>
        <end position="152"/>
    </location>
</feature>
<proteinExistence type="inferred from homology"/>
<organism evidence="7 8">
    <name type="scientific">Zunongwangia endophytica</name>
    <dbReference type="NCBI Taxonomy" id="1808945"/>
    <lineage>
        <taxon>Bacteria</taxon>
        <taxon>Pseudomonadati</taxon>
        <taxon>Bacteroidota</taxon>
        <taxon>Flavobacteriia</taxon>
        <taxon>Flavobacteriales</taxon>
        <taxon>Flavobacteriaceae</taxon>
        <taxon>Zunongwangia</taxon>
    </lineage>
</organism>
<dbReference type="InterPro" id="IPR007627">
    <property type="entry name" value="RNA_pol_sigma70_r2"/>
</dbReference>
<dbReference type="Proteomes" id="UP001595793">
    <property type="component" value="Unassembled WGS sequence"/>
</dbReference>
<feature type="domain" description="RNA polymerase sigma-70 region 2" evidence="5">
    <location>
        <begin position="11"/>
        <end position="77"/>
    </location>
</feature>
<protein>
    <submittedName>
        <fullName evidence="7">RNA polymerase sigma factor</fullName>
    </submittedName>
</protein>
<comment type="caution">
    <text evidence="7">The sequence shown here is derived from an EMBL/GenBank/DDBJ whole genome shotgun (WGS) entry which is preliminary data.</text>
</comment>
<evidence type="ECO:0000313" key="8">
    <source>
        <dbReference type="Proteomes" id="UP001595793"/>
    </source>
</evidence>
<dbReference type="InterPro" id="IPR014284">
    <property type="entry name" value="RNA_pol_sigma-70_dom"/>
</dbReference>
<accession>A0ABV8H5W4</accession>
<keyword evidence="8" id="KW-1185">Reference proteome</keyword>
<evidence type="ECO:0000313" key="7">
    <source>
        <dbReference type="EMBL" id="MFC4027453.1"/>
    </source>
</evidence>
<dbReference type="Gene3D" id="1.10.1740.10">
    <property type="match status" value="1"/>
</dbReference>